<dbReference type="HOGENOM" id="CLU_2594291_0_0_1"/>
<accession>U5G8W6</accession>
<dbReference type="AlphaFoldDB" id="U5G8W6"/>
<evidence type="ECO:0000256" key="1">
    <source>
        <dbReference type="SAM" id="Phobius"/>
    </source>
</evidence>
<keyword evidence="1" id="KW-0472">Membrane</keyword>
<organism evidence="2 3">
    <name type="scientific">Populus trichocarpa</name>
    <name type="common">Western balsam poplar</name>
    <name type="synonym">Populus balsamifera subsp. trichocarpa</name>
    <dbReference type="NCBI Taxonomy" id="3694"/>
    <lineage>
        <taxon>Eukaryota</taxon>
        <taxon>Viridiplantae</taxon>
        <taxon>Streptophyta</taxon>
        <taxon>Embryophyta</taxon>
        <taxon>Tracheophyta</taxon>
        <taxon>Spermatophyta</taxon>
        <taxon>Magnoliopsida</taxon>
        <taxon>eudicotyledons</taxon>
        <taxon>Gunneridae</taxon>
        <taxon>Pentapetalae</taxon>
        <taxon>rosids</taxon>
        <taxon>fabids</taxon>
        <taxon>Malpighiales</taxon>
        <taxon>Salicaceae</taxon>
        <taxon>Saliceae</taxon>
        <taxon>Populus</taxon>
    </lineage>
</organism>
<sequence>MAINYTPIFACQQTQHDSVLNQYPGYFEKYQHNTLILTIQFYRFGSSTVFWLIQSVNIYCLTNPISVLILLLSKKTAYGS</sequence>
<feature type="transmembrane region" description="Helical" evidence="1">
    <location>
        <begin position="49"/>
        <end position="72"/>
    </location>
</feature>
<reference evidence="2 3" key="1">
    <citation type="journal article" date="2006" name="Science">
        <title>The genome of black cottonwood, Populus trichocarpa (Torr. &amp; Gray).</title>
        <authorList>
            <person name="Tuskan G.A."/>
            <person name="Difazio S."/>
            <person name="Jansson S."/>
            <person name="Bohlmann J."/>
            <person name="Grigoriev I."/>
            <person name="Hellsten U."/>
            <person name="Putnam N."/>
            <person name="Ralph S."/>
            <person name="Rombauts S."/>
            <person name="Salamov A."/>
            <person name="Schein J."/>
            <person name="Sterck L."/>
            <person name="Aerts A."/>
            <person name="Bhalerao R.R."/>
            <person name="Bhalerao R.P."/>
            <person name="Blaudez D."/>
            <person name="Boerjan W."/>
            <person name="Brun A."/>
            <person name="Brunner A."/>
            <person name="Busov V."/>
            <person name="Campbell M."/>
            <person name="Carlson J."/>
            <person name="Chalot M."/>
            <person name="Chapman J."/>
            <person name="Chen G.L."/>
            <person name="Cooper D."/>
            <person name="Coutinho P.M."/>
            <person name="Couturier J."/>
            <person name="Covert S."/>
            <person name="Cronk Q."/>
            <person name="Cunningham R."/>
            <person name="Davis J."/>
            <person name="Degroeve S."/>
            <person name="Dejardin A."/>
            <person name="Depamphilis C."/>
            <person name="Detter J."/>
            <person name="Dirks B."/>
            <person name="Dubchak I."/>
            <person name="Duplessis S."/>
            <person name="Ehlting J."/>
            <person name="Ellis B."/>
            <person name="Gendler K."/>
            <person name="Goodstein D."/>
            <person name="Gribskov M."/>
            <person name="Grimwood J."/>
            <person name="Groover A."/>
            <person name="Gunter L."/>
            <person name="Hamberger B."/>
            <person name="Heinze B."/>
            <person name="Helariutta Y."/>
            <person name="Henrissat B."/>
            <person name="Holligan D."/>
            <person name="Holt R."/>
            <person name="Huang W."/>
            <person name="Islam-Faridi N."/>
            <person name="Jones S."/>
            <person name="Jones-Rhoades M."/>
            <person name="Jorgensen R."/>
            <person name="Joshi C."/>
            <person name="Kangasjarvi J."/>
            <person name="Karlsson J."/>
            <person name="Kelleher C."/>
            <person name="Kirkpatrick R."/>
            <person name="Kirst M."/>
            <person name="Kohler A."/>
            <person name="Kalluri U."/>
            <person name="Larimer F."/>
            <person name="Leebens-Mack J."/>
            <person name="Leple J.C."/>
            <person name="Locascio P."/>
            <person name="Lou Y."/>
            <person name="Lucas S."/>
            <person name="Martin F."/>
            <person name="Montanini B."/>
            <person name="Napoli C."/>
            <person name="Nelson D.R."/>
            <person name="Nelson C."/>
            <person name="Nieminen K."/>
            <person name="Nilsson O."/>
            <person name="Pereda V."/>
            <person name="Peter G."/>
            <person name="Philippe R."/>
            <person name="Pilate G."/>
            <person name="Poliakov A."/>
            <person name="Razumovskaya J."/>
            <person name="Richardson P."/>
            <person name="Rinaldi C."/>
            <person name="Ritland K."/>
            <person name="Rouze P."/>
            <person name="Ryaboy D."/>
            <person name="Schmutz J."/>
            <person name="Schrader J."/>
            <person name="Segerman B."/>
            <person name="Shin H."/>
            <person name="Siddiqui A."/>
            <person name="Sterky F."/>
            <person name="Terry A."/>
            <person name="Tsai C.J."/>
            <person name="Uberbacher E."/>
            <person name="Unneberg P."/>
            <person name="Vahala J."/>
            <person name="Wall K."/>
            <person name="Wessler S."/>
            <person name="Yang G."/>
            <person name="Yin T."/>
            <person name="Douglas C."/>
            <person name="Marra M."/>
            <person name="Sandberg G."/>
            <person name="Van de Peer Y."/>
            <person name="Rokhsar D."/>
        </authorList>
    </citation>
    <scope>NUCLEOTIDE SEQUENCE [LARGE SCALE GENOMIC DNA]</scope>
    <source>
        <strain evidence="3">cv. Nisqually</strain>
    </source>
</reference>
<keyword evidence="1" id="KW-1133">Transmembrane helix</keyword>
<dbReference type="Proteomes" id="UP000006729">
    <property type="component" value="Chromosome 6"/>
</dbReference>
<keyword evidence="1" id="KW-0812">Transmembrane</keyword>
<evidence type="ECO:0000313" key="3">
    <source>
        <dbReference type="Proteomes" id="UP000006729"/>
    </source>
</evidence>
<gene>
    <name evidence="2" type="ORF">POPTR_006G016400</name>
</gene>
<protein>
    <submittedName>
        <fullName evidence="2">Uncharacterized protein</fullName>
    </submittedName>
</protein>
<dbReference type="EMBL" id="CM009295">
    <property type="protein sequence ID" value="PNT29206.1"/>
    <property type="molecule type" value="Genomic_DNA"/>
</dbReference>
<evidence type="ECO:0000313" key="2">
    <source>
        <dbReference type="EMBL" id="PNT29206.1"/>
    </source>
</evidence>
<name>U5G8W6_POPTR</name>
<keyword evidence="3" id="KW-1185">Reference proteome</keyword>
<dbReference type="InParanoid" id="U5G8W6"/>
<proteinExistence type="predicted"/>